<dbReference type="InterPro" id="IPR019734">
    <property type="entry name" value="TPR_rpt"/>
</dbReference>
<dbReference type="PANTHER" id="PTHR43289:SF34">
    <property type="entry name" value="SERINE_THREONINE-PROTEIN KINASE YBDM-RELATED"/>
    <property type="match status" value="1"/>
</dbReference>
<evidence type="ECO:0000256" key="5">
    <source>
        <dbReference type="PROSITE-ProRule" id="PRU00339"/>
    </source>
</evidence>
<dbReference type="RefSeq" id="WP_077412741.1">
    <property type="nucleotide sequence ID" value="NZ_JBHRTS010000011.1"/>
</dbReference>
<gene>
    <name evidence="8" type="ORF">ACFODZ_16780</name>
</gene>
<dbReference type="InterPro" id="IPR011990">
    <property type="entry name" value="TPR-like_helical_dom_sf"/>
</dbReference>
<proteinExistence type="predicted"/>
<dbReference type="InterPro" id="IPR000719">
    <property type="entry name" value="Prot_kinase_dom"/>
</dbReference>
<feature type="repeat" description="TPR" evidence="5">
    <location>
        <begin position="450"/>
        <end position="483"/>
    </location>
</feature>
<keyword evidence="9" id="KW-1185">Reference proteome</keyword>
<evidence type="ECO:0000256" key="2">
    <source>
        <dbReference type="ARBA" id="ARBA00022741"/>
    </source>
</evidence>
<dbReference type="Gene3D" id="1.25.40.10">
    <property type="entry name" value="Tetratricopeptide repeat domain"/>
    <property type="match status" value="2"/>
</dbReference>
<comment type="caution">
    <text evidence="8">The sequence shown here is derived from an EMBL/GenBank/DDBJ whole genome shotgun (WGS) entry which is preliminary data.</text>
</comment>
<feature type="transmembrane region" description="Helical" evidence="6">
    <location>
        <begin position="368"/>
        <end position="391"/>
    </location>
</feature>
<dbReference type="SMART" id="SM00220">
    <property type="entry name" value="S_TKc"/>
    <property type="match status" value="1"/>
</dbReference>
<accession>A0ABV7JKQ1</accession>
<evidence type="ECO:0000256" key="1">
    <source>
        <dbReference type="ARBA" id="ARBA00022679"/>
    </source>
</evidence>
<keyword evidence="6" id="KW-0472">Membrane</keyword>
<evidence type="ECO:0000259" key="7">
    <source>
        <dbReference type="PROSITE" id="PS50011"/>
    </source>
</evidence>
<dbReference type="PROSITE" id="PS50011">
    <property type="entry name" value="PROTEIN_KINASE_DOM"/>
    <property type="match status" value="1"/>
</dbReference>
<evidence type="ECO:0000313" key="9">
    <source>
        <dbReference type="Proteomes" id="UP001595533"/>
    </source>
</evidence>
<dbReference type="Pfam" id="PF13424">
    <property type="entry name" value="TPR_12"/>
    <property type="match status" value="1"/>
</dbReference>
<protein>
    <submittedName>
        <fullName evidence="8">Protein kinase</fullName>
    </submittedName>
</protein>
<dbReference type="PANTHER" id="PTHR43289">
    <property type="entry name" value="MITOGEN-ACTIVATED PROTEIN KINASE KINASE KINASE 20-RELATED"/>
    <property type="match status" value="1"/>
</dbReference>
<dbReference type="SUPFAM" id="SSF56112">
    <property type="entry name" value="Protein kinase-like (PK-like)"/>
    <property type="match status" value="1"/>
</dbReference>
<dbReference type="Pfam" id="PF00069">
    <property type="entry name" value="Pkinase"/>
    <property type="match status" value="1"/>
</dbReference>
<evidence type="ECO:0000313" key="8">
    <source>
        <dbReference type="EMBL" id="MFC3195912.1"/>
    </source>
</evidence>
<name>A0ABV7JKQ1_9GAMM</name>
<reference evidence="9" key="1">
    <citation type="journal article" date="2019" name="Int. J. Syst. Evol. Microbiol.">
        <title>The Global Catalogue of Microorganisms (GCM) 10K type strain sequencing project: providing services to taxonomists for standard genome sequencing and annotation.</title>
        <authorList>
            <consortium name="The Broad Institute Genomics Platform"/>
            <consortium name="The Broad Institute Genome Sequencing Center for Infectious Disease"/>
            <person name="Wu L."/>
            <person name="Ma J."/>
        </authorList>
    </citation>
    <scope>NUCLEOTIDE SEQUENCE [LARGE SCALE GENOMIC DNA]</scope>
    <source>
        <strain evidence="9">KCTC 42953</strain>
    </source>
</reference>
<dbReference type="PROSITE" id="PS00108">
    <property type="entry name" value="PROTEIN_KINASE_ST"/>
    <property type="match status" value="1"/>
</dbReference>
<dbReference type="Proteomes" id="UP001595533">
    <property type="component" value="Unassembled WGS sequence"/>
</dbReference>
<dbReference type="Gene3D" id="1.10.510.10">
    <property type="entry name" value="Transferase(Phosphotransferase) domain 1"/>
    <property type="match status" value="1"/>
</dbReference>
<dbReference type="GO" id="GO:0016301">
    <property type="term" value="F:kinase activity"/>
    <property type="evidence" value="ECO:0007669"/>
    <property type="project" value="UniProtKB-KW"/>
</dbReference>
<dbReference type="InterPro" id="IPR011009">
    <property type="entry name" value="Kinase-like_dom_sf"/>
</dbReference>
<dbReference type="EMBL" id="JBHRTS010000011">
    <property type="protein sequence ID" value="MFC3195912.1"/>
    <property type="molecule type" value="Genomic_DNA"/>
</dbReference>
<evidence type="ECO:0000256" key="6">
    <source>
        <dbReference type="SAM" id="Phobius"/>
    </source>
</evidence>
<organism evidence="8 9">
    <name type="scientific">Marinicella sediminis</name>
    <dbReference type="NCBI Taxonomy" id="1792834"/>
    <lineage>
        <taxon>Bacteria</taxon>
        <taxon>Pseudomonadati</taxon>
        <taxon>Pseudomonadota</taxon>
        <taxon>Gammaproteobacteria</taxon>
        <taxon>Lysobacterales</taxon>
        <taxon>Marinicellaceae</taxon>
        <taxon>Marinicella</taxon>
    </lineage>
</organism>
<dbReference type="PROSITE" id="PS50005">
    <property type="entry name" value="TPR"/>
    <property type="match status" value="1"/>
</dbReference>
<dbReference type="CDD" id="cd14014">
    <property type="entry name" value="STKc_PknB_like"/>
    <property type="match status" value="1"/>
</dbReference>
<dbReference type="SMART" id="SM00028">
    <property type="entry name" value="TPR"/>
    <property type="match status" value="3"/>
</dbReference>
<dbReference type="SUPFAM" id="SSF48452">
    <property type="entry name" value="TPR-like"/>
    <property type="match status" value="2"/>
</dbReference>
<keyword evidence="6" id="KW-1133">Transmembrane helix</keyword>
<keyword evidence="2" id="KW-0547">Nucleotide-binding</keyword>
<evidence type="ECO:0000256" key="3">
    <source>
        <dbReference type="ARBA" id="ARBA00022777"/>
    </source>
</evidence>
<evidence type="ECO:0000256" key="4">
    <source>
        <dbReference type="ARBA" id="ARBA00022840"/>
    </source>
</evidence>
<feature type="domain" description="Protein kinase" evidence="7">
    <location>
        <begin position="84"/>
        <end position="343"/>
    </location>
</feature>
<keyword evidence="1" id="KW-0808">Transferase</keyword>
<dbReference type="InterPro" id="IPR008271">
    <property type="entry name" value="Ser/Thr_kinase_AS"/>
</dbReference>
<sequence>MITDIAKWKKVKPIFESLFDYPLPVALKKLHAMTDLSEEEQSAVRRLLFGVHTKDTLMDTNAQDLFKQHLQQGNDLSGEQLGEYHLLKLISRGGMSSIYLAERTDGSIQKKVAIKVMAGWQVSDASKELFNHEQTILSRLRHPNIITMHHGGVSDDGLFYMVMDYVANGVPFDQYVKQQGLSQREIILLCLKVARAISYAHGNLVIHRDLKASNILIDDNHHVVVVDFGIASSEHQHEDAGLRVYTPEIASPEQILGQDISVVTDVFSLAATTLTQLLQTPALPNIDPQNYDPQVDRDHIDQLLQEASMSHELKLIFRQALAIDPADRYESMDHFAEDLDYWLHNKPISLLSDSRTYLVKKLVSRNRLVTAFAALALLVLLVSLVMVSNFAHNAYQAANRADASLAFVTNILNQADPFMARNGQVTIKEVLDANHDIPLEQVNGDLTLKEELHRKLGEIYIKLGLLDEALVQFEQAVAMQQSLYPETDQLTLKTRNVLASIYLALGRVDAAIVTSDAVLSAHQAAGLQDDNVVAEAKMNLLQAYGSFAGRNIHDQARFEQLLPELIDAADEQLLTDIDVKVNVMSRLAIEVQKTQDYDRAERYFTESLALLEETEGKLNFDYQLIFHDYAIAKIRQKQHQQAEDMLLQIIADIGAIDPLNSLLGRTWETYSSLLLRTDRPQQAIKALDQATRIFEESDNHNGLYYALSKRAMYHFELFNYLPGLMDQLRFIPDLLKSAGPGSPVVTASLGHLMMMLHAADENDLANQVMVALQADVGLMESQQANLMAYLAYGAISNWVDGGIDQALTTQAYLHEYNKKPDASLYQLLDYLVSGDELHSFTVAQYFSEEDIKHSFINRVRLLQRLNQSDSSETVNDQQLDQLCVVDRAFVRFRQIEMKQLFLTACEQAYQRAGRSSPDELLRTQGQLADAVAAFNHQSRQDIRQQTRAILASLSANGRPPDAVH</sequence>
<keyword evidence="4" id="KW-0067">ATP-binding</keyword>
<keyword evidence="6" id="KW-0812">Transmembrane</keyword>
<keyword evidence="5" id="KW-0802">TPR repeat</keyword>
<keyword evidence="3 8" id="KW-0418">Kinase</keyword>
<dbReference type="Gene3D" id="3.30.200.20">
    <property type="entry name" value="Phosphorylase Kinase, domain 1"/>
    <property type="match status" value="1"/>
</dbReference>